<evidence type="ECO:0000256" key="8">
    <source>
        <dbReference type="RuleBase" id="RU000481"/>
    </source>
</evidence>
<dbReference type="EMBL" id="QKVK01000010">
    <property type="protein sequence ID" value="PZF75450.1"/>
    <property type="molecule type" value="Genomic_DNA"/>
</dbReference>
<dbReference type="SUPFAM" id="SSF53383">
    <property type="entry name" value="PLP-dependent transferases"/>
    <property type="match status" value="1"/>
</dbReference>
<evidence type="ECO:0000259" key="9">
    <source>
        <dbReference type="Pfam" id="PF00155"/>
    </source>
</evidence>
<dbReference type="InterPro" id="IPR015422">
    <property type="entry name" value="PyrdxlP-dep_Trfase_small"/>
</dbReference>
<dbReference type="InterPro" id="IPR004838">
    <property type="entry name" value="NHTrfase_class1_PyrdxlP-BS"/>
</dbReference>
<feature type="domain" description="Aminotransferase class I/classII large" evidence="9">
    <location>
        <begin position="62"/>
        <end position="418"/>
    </location>
</feature>
<dbReference type="GO" id="GO:0004069">
    <property type="term" value="F:L-aspartate:2-oxoglutarate aminotransferase activity"/>
    <property type="evidence" value="ECO:0007669"/>
    <property type="project" value="UniProtKB-EC"/>
</dbReference>
<evidence type="ECO:0000256" key="4">
    <source>
        <dbReference type="ARBA" id="ARBA00022576"/>
    </source>
</evidence>
<dbReference type="PROSITE" id="PS00105">
    <property type="entry name" value="AA_TRANSFER_CLASS_1"/>
    <property type="match status" value="1"/>
</dbReference>
<organism evidence="10 11">
    <name type="scientific">Aestuariivirga litoralis</name>
    <dbReference type="NCBI Taxonomy" id="2650924"/>
    <lineage>
        <taxon>Bacteria</taxon>
        <taxon>Pseudomonadati</taxon>
        <taxon>Pseudomonadota</taxon>
        <taxon>Alphaproteobacteria</taxon>
        <taxon>Hyphomicrobiales</taxon>
        <taxon>Aestuariivirgaceae</taxon>
        <taxon>Aestuariivirga</taxon>
    </lineage>
</organism>
<accession>A0A2W2ASG6</accession>
<dbReference type="Pfam" id="PF00155">
    <property type="entry name" value="Aminotran_1_2"/>
    <property type="match status" value="1"/>
</dbReference>
<reference evidence="11" key="1">
    <citation type="submission" date="2018-06" db="EMBL/GenBank/DDBJ databases">
        <title>Aestuariibacter litoralis strain KCTC 52945T.</title>
        <authorList>
            <person name="Li X."/>
            <person name="Salam N."/>
            <person name="Li J.-L."/>
            <person name="Chen Y.-M."/>
            <person name="Yang Z.-W."/>
            <person name="Zhang L.-Y."/>
            <person name="Han M.-X."/>
            <person name="Xiao M."/>
            <person name="Li W.-J."/>
        </authorList>
    </citation>
    <scope>NUCLEOTIDE SEQUENCE [LARGE SCALE GENOMIC DNA]</scope>
    <source>
        <strain evidence="11">KCTC 52945</strain>
    </source>
</reference>
<dbReference type="InterPro" id="IPR015421">
    <property type="entry name" value="PyrdxlP-dep_Trfase_major"/>
</dbReference>
<keyword evidence="5 8" id="KW-0808">Transferase</keyword>
<comment type="cofactor">
    <cofactor evidence="1 8">
        <name>pyridoxal 5'-phosphate</name>
        <dbReference type="ChEBI" id="CHEBI:597326"/>
    </cofactor>
</comment>
<evidence type="ECO:0000256" key="7">
    <source>
        <dbReference type="ARBA" id="ARBA00049185"/>
    </source>
</evidence>
<keyword evidence="6" id="KW-0663">Pyridoxal phosphate</keyword>
<keyword evidence="4 8" id="KW-0032">Aminotransferase</keyword>
<comment type="subunit">
    <text evidence="3">Homodimer.</text>
</comment>
<dbReference type="Gene3D" id="3.90.1150.10">
    <property type="entry name" value="Aspartate Aminotransferase, domain 1"/>
    <property type="match status" value="1"/>
</dbReference>
<protein>
    <recommendedName>
        <fullName evidence="8">Aminotransferase</fullName>
        <ecNumber evidence="8">2.6.1.-</ecNumber>
    </recommendedName>
</protein>
<dbReference type="InterPro" id="IPR015424">
    <property type="entry name" value="PyrdxlP-dep_Trfase"/>
</dbReference>
<gene>
    <name evidence="10" type="ORF">DK847_18200</name>
</gene>
<proteinExistence type="inferred from homology"/>
<evidence type="ECO:0000313" key="11">
    <source>
        <dbReference type="Proteomes" id="UP000248795"/>
    </source>
</evidence>
<dbReference type="PANTHER" id="PTHR46383">
    <property type="entry name" value="ASPARTATE AMINOTRANSFERASE"/>
    <property type="match status" value="1"/>
</dbReference>
<keyword evidence="11" id="KW-1185">Reference proteome</keyword>
<dbReference type="GO" id="GO:0030170">
    <property type="term" value="F:pyridoxal phosphate binding"/>
    <property type="evidence" value="ECO:0007669"/>
    <property type="project" value="InterPro"/>
</dbReference>
<name>A0A2W2ASG6_9HYPH</name>
<comment type="similarity">
    <text evidence="2 8">Belongs to the class-I pyridoxal-phosphate-dependent aminotransferase family.</text>
</comment>
<dbReference type="PANTHER" id="PTHR46383:SF1">
    <property type="entry name" value="ASPARTATE AMINOTRANSFERASE"/>
    <property type="match status" value="1"/>
</dbReference>
<comment type="caution">
    <text evidence="10">The sequence shown here is derived from an EMBL/GenBank/DDBJ whole genome shotgun (WGS) entry which is preliminary data.</text>
</comment>
<dbReference type="InterPro" id="IPR004839">
    <property type="entry name" value="Aminotransferase_I/II_large"/>
</dbReference>
<dbReference type="Gene3D" id="3.40.640.10">
    <property type="entry name" value="Type I PLP-dependent aspartate aminotransferase-like (Major domain)"/>
    <property type="match status" value="1"/>
</dbReference>
<sequence length="427" mass="45927">MCFRMGALCPPHLDRASAVTYRVAMTQFDPAALLVSRSKTADEGAIIRMSQRARELRAKGADVVSMTLGEPDFDTPDNIQAAASEAMKKGFTHYSPVMGIPELRAALAHKLKHENGLDYAAGEIVLANGAKQAIANAMLSIIEAGDEVIMLAPFWVSYEITVRFCGGTPVVLHAGVEEGYKVPAHRIAAAITPRTKLIVLNSPSNPSGAVWSKAELEELAAVVRRHPQLMVMSDEIYEYIIFDGEMHSFGALPGMRERTITVNGFSKGFAMTGWRLGYAAAPEPIARAMARMQSAISAGANQFVQRAAIAALEGPRDSVQRMRQEYQLRRDMVQGGLNAIPGVRMGNIPATFYAFPDVSALLGKKAGNHVLDTTDALCDWLLDQHHVATVPGSAFGAPGSIRLSFACSEAEIGKAMARMQTGLGSLV</sequence>
<dbReference type="FunFam" id="3.40.640.10:FF:000033">
    <property type="entry name" value="Aspartate aminotransferase"/>
    <property type="match status" value="1"/>
</dbReference>
<dbReference type="InterPro" id="IPR050596">
    <property type="entry name" value="AspAT/PAT-like"/>
</dbReference>
<evidence type="ECO:0000256" key="2">
    <source>
        <dbReference type="ARBA" id="ARBA00007441"/>
    </source>
</evidence>
<evidence type="ECO:0000256" key="5">
    <source>
        <dbReference type="ARBA" id="ARBA00022679"/>
    </source>
</evidence>
<evidence type="ECO:0000256" key="1">
    <source>
        <dbReference type="ARBA" id="ARBA00001933"/>
    </source>
</evidence>
<comment type="catalytic activity">
    <reaction evidence="7">
        <text>L-aspartate + 2-oxoglutarate = oxaloacetate + L-glutamate</text>
        <dbReference type="Rhea" id="RHEA:21824"/>
        <dbReference type="ChEBI" id="CHEBI:16452"/>
        <dbReference type="ChEBI" id="CHEBI:16810"/>
        <dbReference type="ChEBI" id="CHEBI:29985"/>
        <dbReference type="ChEBI" id="CHEBI:29991"/>
        <dbReference type="EC" id="2.6.1.1"/>
    </reaction>
</comment>
<dbReference type="Proteomes" id="UP000248795">
    <property type="component" value="Unassembled WGS sequence"/>
</dbReference>
<evidence type="ECO:0000256" key="3">
    <source>
        <dbReference type="ARBA" id="ARBA00011738"/>
    </source>
</evidence>
<evidence type="ECO:0000313" key="10">
    <source>
        <dbReference type="EMBL" id="PZF75450.1"/>
    </source>
</evidence>
<dbReference type="AlphaFoldDB" id="A0A2W2ASG6"/>
<dbReference type="EC" id="2.6.1.-" evidence="8"/>
<evidence type="ECO:0000256" key="6">
    <source>
        <dbReference type="ARBA" id="ARBA00022898"/>
    </source>
</evidence>
<dbReference type="CDD" id="cd00609">
    <property type="entry name" value="AAT_like"/>
    <property type="match status" value="1"/>
</dbReference>
<dbReference type="GO" id="GO:0006520">
    <property type="term" value="P:amino acid metabolic process"/>
    <property type="evidence" value="ECO:0007669"/>
    <property type="project" value="InterPro"/>
</dbReference>